<evidence type="ECO:0000256" key="1">
    <source>
        <dbReference type="SAM" id="MobiDB-lite"/>
    </source>
</evidence>
<reference evidence="3 4" key="1">
    <citation type="submission" date="2018-11" db="EMBL/GenBank/DDBJ databases">
        <authorList>
            <person name="Criscuolo A."/>
        </authorList>
    </citation>
    <scope>NUCLEOTIDE SEQUENCE [LARGE SCALE GENOMIC DNA]</scope>
    <source>
        <strain evidence="3">AT11b</strain>
    </source>
</reference>
<dbReference type="Proteomes" id="UP000280861">
    <property type="component" value="Unassembled WGS sequence"/>
</dbReference>
<dbReference type="OrthoDB" id="3699565at2"/>
<evidence type="ECO:0000313" key="3">
    <source>
        <dbReference type="EMBL" id="VDC24654.1"/>
    </source>
</evidence>
<feature type="region of interest" description="Disordered" evidence="1">
    <location>
        <begin position="29"/>
        <end position="59"/>
    </location>
</feature>
<name>A0A3P5XB01_9MICC</name>
<proteinExistence type="predicted"/>
<protein>
    <recommendedName>
        <fullName evidence="5">DUF3558 domain-containing protein</fullName>
    </recommendedName>
</protein>
<dbReference type="PROSITE" id="PS51257">
    <property type="entry name" value="PROKAR_LIPOPROTEIN"/>
    <property type="match status" value="1"/>
</dbReference>
<feature type="compositionally biased region" description="Gly residues" evidence="1">
    <location>
        <begin position="29"/>
        <end position="44"/>
    </location>
</feature>
<evidence type="ECO:0008006" key="5">
    <source>
        <dbReference type="Google" id="ProtNLM"/>
    </source>
</evidence>
<keyword evidence="4" id="KW-1185">Reference proteome</keyword>
<feature type="chain" id="PRO_5038664638" description="DUF3558 domain-containing protein" evidence="2">
    <location>
        <begin position="20"/>
        <end position="209"/>
    </location>
</feature>
<sequence>MKKQASWLAALAVSSLLLAGCGGAASPGGGGAAPAAGHHGGGGSVSPRPANEPSAESKMVCGDQPMERLTAILKLQSNPRTESKWADSTFTCTYHLEKGDLVISVKESLDKIWALKYYDAMQALAKNAKTINGLSNLGFPAYETGAGSAVFQKDSFVLEVDASDLPDAIGPNFITRNDLAYQMATTILACWTEHPSSPSASPSPSSSAY</sequence>
<dbReference type="AlphaFoldDB" id="A0A3P5XB01"/>
<gene>
    <name evidence="3" type="ORF">PSET11_01410</name>
</gene>
<evidence type="ECO:0000313" key="4">
    <source>
        <dbReference type="Proteomes" id="UP000280861"/>
    </source>
</evidence>
<dbReference type="EMBL" id="UXAU01000020">
    <property type="protein sequence ID" value="VDC24654.1"/>
    <property type="molecule type" value="Genomic_DNA"/>
</dbReference>
<organism evidence="3 4">
    <name type="scientific">Arthrobacter ulcerisalmonis</name>
    <dbReference type="NCBI Taxonomy" id="2483813"/>
    <lineage>
        <taxon>Bacteria</taxon>
        <taxon>Bacillati</taxon>
        <taxon>Actinomycetota</taxon>
        <taxon>Actinomycetes</taxon>
        <taxon>Micrococcales</taxon>
        <taxon>Micrococcaceae</taxon>
        <taxon>Arthrobacter</taxon>
    </lineage>
</organism>
<feature type="signal peptide" evidence="2">
    <location>
        <begin position="1"/>
        <end position="19"/>
    </location>
</feature>
<accession>A0A3P5XB01</accession>
<evidence type="ECO:0000256" key="2">
    <source>
        <dbReference type="SAM" id="SignalP"/>
    </source>
</evidence>
<keyword evidence="2" id="KW-0732">Signal</keyword>
<dbReference type="RefSeq" id="WP_124091369.1">
    <property type="nucleotide sequence ID" value="NZ_CBCRYA010000004.1"/>
</dbReference>